<name>A0A8A3NX15_9HELO</name>
<accession>A0A8A3NX15</accession>
<feature type="domain" description="Cyanovirin-N" evidence="2">
    <location>
        <begin position="45"/>
        <end position="128"/>
    </location>
</feature>
<dbReference type="InterPro" id="IPR036673">
    <property type="entry name" value="Cyanovirin-N_sf"/>
</dbReference>
<dbReference type="Pfam" id="PF08881">
    <property type="entry name" value="CVNH"/>
    <property type="match status" value="1"/>
</dbReference>
<dbReference type="OrthoDB" id="2947935at2759"/>
<keyword evidence="4" id="KW-1185">Reference proteome</keyword>
<feature type="chain" id="PRO_5032278974" description="Cyanovirin-N domain-containing protein" evidence="1">
    <location>
        <begin position="22"/>
        <end position="130"/>
    </location>
</feature>
<dbReference type="Gene3D" id="2.30.60.10">
    <property type="entry name" value="Cyanovirin-N"/>
    <property type="match status" value="1"/>
</dbReference>
<feature type="signal peptide" evidence="1">
    <location>
        <begin position="1"/>
        <end position="21"/>
    </location>
</feature>
<sequence length="130" mass="14436">MVQLSSSTTLLLPILISITNARSFGFLSHCDSSTLRYHDSYKDPNHLYLTVQCGTKGVKINLNTCITNDNGALIWNRNPANYDNSCINCQVKEKKFTCEECKKSGNGYEEWPTITLNDGIGYSDGKLTCG</sequence>
<gene>
    <name evidence="3" type="ORF">DSL72_004581</name>
</gene>
<evidence type="ECO:0000259" key="2">
    <source>
        <dbReference type="Pfam" id="PF08881"/>
    </source>
</evidence>
<dbReference type="SUPFAM" id="SSF51322">
    <property type="entry name" value="Cyanovirin-N"/>
    <property type="match status" value="1"/>
</dbReference>
<dbReference type="AlphaFoldDB" id="A0A8A3NX15"/>
<keyword evidence="1" id="KW-0732">Signal</keyword>
<reference evidence="3" key="1">
    <citation type="submission" date="2020-10" db="EMBL/GenBank/DDBJ databases">
        <title>Genome Sequence of Monilinia vaccinii-corymbosi Sheds Light on Mummy Berry Disease Infection of Blueberry and Mating Type.</title>
        <authorList>
            <person name="Yow A.G."/>
            <person name="Zhang Y."/>
            <person name="Bansal K."/>
            <person name="Eacker S.M."/>
            <person name="Sullivan S."/>
            <person name="Liachko I."/>
            <person name="Cubeta M.A."/>
            <person name="Rollins J.A."/>
            <person name="Ashrafi H."/>
        </authorList>
    </citation>
    <scope>NUCLEOTIDE SEQUENCE</scope>
    <source>
        <strain evidence="3">RL-1</strain>
    </source>
</reference>
<dbReference type="EMBL" id="CP063405">
    <property type="protein sequence ID" value="QSZ30063.1"/>
    <property type="molecule type" value="Genomic_DNA"/>
</dbReference>
<evidence type="ECO:0000313" key="4">
    <source>
        <dbReference type="Proteomes" id="UP000672032"/>
    </source>
</evidence>
<dbReference type="InterPro" id="IPR011058">
    <property type="entry name" value="Cyanovirin-N"/>
</dbReference>
<evidence type="ECO:0000313" key="3">
    <source>
        <dbReference type="EMBL" id="QSZ30063.1"/>
    </source>
</evidence>
<dbReference type="Proteomes" id="UP000672032">
    <property type="component" value="Chromosome 1"/>
</dbReference>
<organism evidence="3 4">
    <name type="scientific">Monilinia vaccinii-corymbosi</name>
    <dbReference type="NCBI Taxonomy" id="61207"/>
    <lineage>
        <taxon>Eukaryota</taxon>
        <taxon>Fungi</taxon>
        <taxon>Dikarya</taxon>
        <taxon>Ascomycota</taxon>
        <taxon>Pezizomycotina</taxon>
        <taxon>Leotiomycetes</taxon>
        <taxon>Helotiales</taxon>
        <taxon>Sclerotiniaceae</taxon>
        <taxon>Monilinia</taxon>
    </lineage>
</organism>
<protein>
    <recommendedName>
        <fullName evidence="2">Cyanovirin-N domain-containing protein</fullName>
    </recommendedName>
</protein>
<proteinExistence type="predicted"/>
<evidence type="ECO:0000256" key="1">
    <source>
        <dbReference type="SAM" id="SignalP"/>
    </source>
</evidence>